<organism evidence="1 2">
    <name type="scientific">Bauhinia variegata</name>
    <name type="common">Purple orchid tree</name>
    <name type="synonym">Phanera variegata</name>
    <dbReference type="NCBI Taxonomy" id="167791"/>
    <lineage>
        <taxon>Eukaryota</taxon>
        <taxon>Viridiplantae</taxon>
        <taxon>Streptophyta</taxon>
        <taxon>Embryophyta</taxon>
        <taxon>Tracheophyta</taxon>
        <taxon>Spermatophyta</taxon>
        <taxon>Magnoliopsida</taxon>
        <taxon>eudicotyledons</taxon>
        <taxon>Gunneridae</taxon>
        <taxon>Pentapetalae</taxon>
        <taxon>rosids</taxon>
        <taxon>fabids</taxon>
        <taxon>Fabales</taxon>
        <taxon>Fabaceae</taxon>
        <taxon>Cercidoideae</taxon>
        <taxon>Cercideae</taxon>
        <taxon>Bauhiniinae</taxon>
        <taxon>Bauhinia</taxon>
    </lineage>
</organism>
<evidence type="ECO:0000313" key="2">
    <source>
        <dbReference type="Proteomes" id="UP000828941"/>
    </source>
</evidence>
<comment type="caution">
    <text evidence="1">The sequence shown here is derived from an EMBL/GenBank/DDBJ whole genome shotgun (WGS) entry which is preliminary data.</text>
</comment>
<sequence length="59" mass="6896">MSILEETKGRLNIIPVRYQNFKNAVQVFGQWLAIELHHGVKGFESFIRQISFSIDFDQV</sequence>
<evidence type="ECO:0000313" key="1">
    <source>
        <dbReference type="EMBL" id="KAI4355315.1"/>
    </source>
</evidence>
<dbReference type="EMBL" id="CM039427">
    <property type="protein sequence ID" value="KAI4355315.1"/>
    <property type="molecule type" value="Genomic_DNA"/>
</dbReference>
<dbReference type="Proteomes" id="UP000828941">
    <property type="component" value="Chromosome 2"/>
</dbReference>
<keyword evidence="2" id="KW-1185">Reference proteome</keyword>
<protein>
    <submittedName>
        <fullName evidence="1">Uncharacterized protein</fullName>
    </submittedName>
</protein>
<reference evidence="1 2" key="1">
    <citation type="journal article" date="2022" name="DNA Res.">
        <title>Chromosomal-level genome assembly of the orchid tree Bauhinia variegata (Leguminosae; Cercidoideae) supports the allotetraploid origin hypothesis of Bauhinia.</title>
        <authorList>
            <person name="Zhong Y."/>
            <person name="Chen Y."/>
            <person name="Zheng D."/>
            <person name="Pang J."/>
            <person name="Liu Y."/>
            <person name="Luo S."/>
            <person name="Meng S."/>
            <person name="Qian L."/>
            <person name="Wei D."/>
            <person name="Dai S."/>
            <person name="Zhou R."/>
        </authorList>
    </citation>
    <scope>NUCLEOTIDE SEQUENCE [LARGE SCALE GENOMIC DNA]</scope>
    <source>
        <strain evidence="1">BV-YZ2020</strain>
    </source>
</reference>
<gene>
    <name evidence="1" type="ORF">L6164_004100</name>
</gene>
<accession>A0ACB9Q2V1</accession>
<proteinExistence type="predicted"/>
<name>A0ACB9Q2V1_BAUVA</name>